<dbReference type="FunFam" id="3.30.70.330:FF:000028">
    <property type="entry name" value="Putative serine/arginine-rich splicing factor 4"/>
    <property type="match status" value="1"/>
</dbReference>
<feature type="compositionally biased region" description="Low complexity" evidence="10">
    <location>
        <begin position="257"/>
        <end position="266"/>
    </location>
</feature>
<feature type="compositionally biased region" description="Basic and acidic residues" evidence="10">
    <location>
        <begin position="73"/>
        <end position="87"/>
    </location>
</feature>
<dbReference type="GO" id="GO:0006397">
    <property type="term" value="P:mRNA processing"/>
    <property type="evidence" value="ECO:0007669"/>
    <property type="project" value="UniProtKB-KW"/>
</dbReference>
<evidence type="ECO:0000313" key="12">
    <source>
        <dbReference type="Proteomes" id="UP001318040"/>
    </source>
</evidence>
<dbReference type="Pfam" id="PF00076">
    <property type="entry name" value="RRM_1"/>
    <property type="match status" value="2"/>
</dbReference>
<name>A0AAJ7T5Q8_PETMA</name>
<dbReference type="GO" id="GO:0008380">
    <property type="term" value="P:RNA splicing"/>
    <property type="evidence" value="ECO:0007669"/>
    <property type="project" value="UniProtKB-KW"/>
</dbReference>
<feature type="region of interest" description="Disordered" evidence="10">
    <location>
        <begin position="73"/>
        <end position="123"/>
    </location>
</feature>
<dbReference type="SMART" id="SM00360">
    <property type="entry name" value="RRM"/>
    <property type="match status" value="2"/>
</dbReference>
<dbReference type="GO" id="GO:0005634">
    <property type="term" value="C:nucleus"/>
    <property type="evidence" value="ECO:0007669"/>
    <property type="project" value="UniProtKB-SubCell"/>
</dbReference>
<evidence type="ECO:0000256" key="6">
    <source>
        <dbReference type="ARBA" id="ARBA00022884"/>
    </source>
</evidence>
<evidence type="ECO:0000256" key="8">
    <source>
        <dbReference type="ARBA" id="ARBA00023242"/>
    </source>
</evidence>
<dbReference type="SUPFAM" id="SSF54928">
    <property type="entry name" value="RNA-binding domain, RBD"/>
    <property type="match status" value="1"/>
</dbReference>
<dbReference type="AlphaFoldDB" id="A0AAJ7T5Q8"/>
<keyword evidence="7" id="KW-0508">mRNA splicing</keyword>
<feature type="region of interest" description="Disordered" evidence="10">
    <location>
        <begin position="189"/>
        <end position="290"/>
    </location>
</feature>
<comment type="similarity">
    <text evidence="2">Belongs to the splicing factor SR family.</text>
</comment>
<comment type="subcellular location">
    <subcellularLocation>
        <location evidence="1">Nucleus</location>
    </subcellularLocation>
</comment>
<feature type="compositionally biased region" description="Low complexity" evidence="10">
    <location>
        <begin position="105"/>
        <end position="119"/>
    </location>
</feature>
<gene>
    <name evidence="13" type="primary">SRSF5</name>
</gene>
<feature type="compositionally biased region" description="Basic residues" evidence="10">
    <location>
        <begin position="198"/>
        <end position="208"/>
    </location>
</feature>
<evidence type="ECO:0000313" key="13">
    <source>
        <dbReference type="RefSeq" id="XP_032811737.1"/>
    </source>
</evidence>
<dbReference type="GO" id="GO:0005737">
    <property type="term" value="C:cytoplasm"/>
    <property type="evidence" value="ECO:0007669"/>
    <property type="project" value="TreeGrafter"/>
</dbReference>
<feature type="domain" description="RRM" evidence="11">
    <location>
        <begin position="5"/>
        <end position="75"/>
    </location>
</feature>
<keyword evidence="5" id="KW-0677">Repeat</keyword>
<evidence type="ECO:0000256" key="4">
    <source>
        <dbReference type="ARBA" id="ARBA00022664"/>
    </source>
</evidence>
<dbReference type="RefSeq" id="XP_032811737.1">
    <property type="nucleotide sequence ID" value="XM_032955846.1"/>
</dbReference>
<dbReference type="Gene3D" id="3.30.70.330">
    <property type="match status" value="2"/>
</dbReference>
<organism evidence="12 13">
    <name type="scientific">Petromyzon marinus</name>
    <name type="common">Sea lamprey</name>
    <dbReference type="NCBI Taxonomy" id="7757"/>
    <lineage>
        <taxon>Eukaryota</taxon>
        <taxon>Metazoa</taxon>
        <taxon>Chordata</taxon>
        <taxon>Craniata</taxon>
        <taxon>Vertebrata</taxon>
        <taxon>Cyclostomata</taxon>
        <taxon>Hyperoartia</taxon>
        <taxon>Petromyzontiformes</taxon>
        <taxon>Petromyzontidae</taxon>
        <taxon>Petromyzon</taxon>
    </lineage>
</organism>
<dbReference type="InterPro" id="IPR000504">
    <property type="entry name" value="RRM_dom"/>
</dbReference>
<evidence type="ECO:0000256" key="10">
    <source>
        <dbReference type="SAM" id="MobiDB-lite"/>
    </source>
</evidence>
<feature type="compositionally biased region" description="Polar residues" evidence="10">
    <location>
        <begin position="269"/>
        <end position="290"/>
    </location>
</feature>
<dbReference type="CTD" id="6430"/>
<dbReference type="CDD" id="cd12337">
    <property type="entry name" value="RRM1_SRSF4_like"/>
    <property type="match status" value="1"/>
</dbReference>
<evidence type="ECO:0000256" key="2">
    <source>
        <dbReference type="ARBA" id="ARBA00010269"/>
    </source>
</evidence>
<dbReference type="PANTHER" id="PTHR23003">
    <property type="entry name" value="RNA RECOGNITION MOTIF RRM DOMAIN CONTAINING PROTEIN"/>
    <property type="match status" value="1"/>
</dbReference>
<reference evidence="13" key="1">
    <citation type="submission" date="2025-08" db="UniProtKB">
        <authorList>
            <consortium name="RefSeq"/>
        </authorList>
    </citation>
    <scope>IDENTIFICATION</scope>
    <source>
        <tissue evidence="13">Sperm</tissue>
    </source>
</reference>
<dbReference type="GO" id="GO:0003729">
    <property type="term" value="F:mRNA binding"/>
    <property type="evidence" value="ECO:0007669"/>
    <property type="project" value="TreeGrafter"/>
</dbReference>
<dbReference type="GeneID" id="116943198"/>
<keyword evidence="6 9" id="KW-0694">RNA-binding</keyword>
<evidence type="ECO:0000259" key="11">
    <source>
        <dbReference type="PROSITE" id="PS50102"/>
    </source>
</evidence>
<protein>
    <submittedName>
        <fullName evidence="13">Serine/arginine-rich splicing factor 5 isoform X1</fullName>
    </submittedName>
</protein>
<sequence>MSSSSRVFIARLGPHVRTKDVEKFFKGYGKIRDIDIKAGFGFVEFDDCRDADDAVSDLNGRELNNERMTVEHARAPRARGDRMDTFVRRPSGPPPTYRPRGGGPSSSSASSGGRYGPPSRTDHRLVVENLSSTVSWQDLKDYMRQAGEVTFADAHRIHQNVGVVEFATRNDMKNAIDKLNGKEINGRKIKLVEENKRKSSRSRSRSSRSSRSDSRSRSRSRSSSRSRSPRPSRRSPPTRRSRSPQPAKRSRSPPPKRGSGSRSPPAADQANNKPKSLTVPSRSHSASSGE</sequence>
<dbReference type="PANTHER" id="PTHR23003:SF63">
    <property type="entry name" value="SERINE AND ARGININE-RICH-SPLICING FACTOR 5A"/>
    <property type="match status" value="1"/>
</dbReference>
<keyword evidence="4" id="KW-0507">mRNA processing</keyword>
<evidence type="ECO:0000256" key="9">
    <source>
        <dbReference type="PROSITE-ProRule" id="PRU00176"/>
    </source>
</evidence>
<proteinExistence type="inferred from homology"/>
<dbReference type="Proteomes" id="UP001318040">
    <property type="component" value="Chromosome 17"/>
</dbReference>
<dbReference type="PROSITE" id="PS50102">
    <property type="entry name" value="RRM"/>
    <property type="match status" value="2"/>
</dbReference>
<evidence type="ECO:0000256" key="7">
    <source>
        <dbReference type="ARBA" id="ARBA00023187"/>
    </source>
</evidence>
<keyword evidence="8" id="KW-0539">Nucleus</keyword>
<keyword evidence="3" id="KW-0597">Phosphoprotein</keyword>
<keyword evidence="12" id="KW-1185">Reference proteome</keyword>
<evidence type="ECO:0000256" key="1">
    <source>
        <dbReference type="ARBA" id="ARBA00004123"/>
    </source>
</evidence>
<evidence type="ECO:0000256" key="5">
    <source>
        <dbReference type="ARBA" id="ARBA00022737"/>
    </source>
</evidence>
<feature type="domain" description="RRM" evidence="11">
    <location>
        <begin position="123"/>
        <end position="196"/>
    </location>
</feature>
<evidence type="ECO:0000256" key="3">
    <source>
        <dbReference type="ARBA" id="ARBA00022553"/>
    </source>
</evidence>
<accession>A0AAJ7T5Q8</accession>
<dbReference type="InterPro" id="IPR012677">
    <property type="entry name" value="Nucleotide-bd_a/b_plait_sf"/>
</dbReference>
<dbReference type="KEGG" id="pmrn:116943198"/>
<feature type="compositionally biased region" description="Basic residues" evidence="10">
    <location>
        <begin position="217"/>
        <end position="242"/>
    </location>
</feature>
<dbReference type="InterPro" id="IPR035979">
    <property type="entry name" value="RBD_domain_sf"/>
</dbReference>
<dbReference type="InterPro" id="IPR050374">
    <property type="entry name" value="RRT5_SRSF_SR"/>
</dbReference>